<evidence type="ECO:0000259" key="3">
    <source>
        <dbReference type="Pfam" id="PF22725"/>
    </source>
</evidence>
<dbReference type="PROSITE" id="PS51318">
    <property type="entry name" value="TAT"/>
    <property type="match status" value="1"/>
</dbReference>
<dbReference type="RefSeq" id="WP_007417434.1">
    <property type="nucleotide sequence ID" value="NZ_ABOX02000041.1"/>
</dbReference>
<dbReference type="Gene3D" id="3.30.360.10">
    <property type="entry name" value="Dihydrodipicolinate Reductase, domain 2"/>
    <property type="match status" value="1"/>
</dbReference>
<dbReference type="Pfam" id="PF22725">
    <property type="entry name" value="GFO_IDH_MocA_C3"/>
    <property type="match status" value="1"/>
</dbReference>
<dbReference type="OrthoDB" id="9792935at2"/>
<dbReference type="Gene3D" id="3.40.50.720">
    <property type="entry name" value="NAD(P)-binding Rossmann-like Domain"/>
    <property type="match status" value="1"/>
</dbReference>
<dbReference type="InterPro" id="IPR055170">
    <property type="entry name" value="GFO_IDH_MocA-like_dom"/>
</dbReference>
<evidence type="ECO:0000259" key="2">
    <source>
        <dbReference type="Pfam" id="PF19051"/>
    </source>
</evidence>
<dbReference type="InterPro" id="IPR050463">
    <property type="entry name" value="Gfo/Idh/MocA_oxidrdct_glycsds"/>
</dbReference>
<dbReference type="SUPFAM" id="SSF51735">
    <property type="entry name" value="NAD(P)-binding Rossmann-fold domains"/>
    <property type="match status" value="1"/>
</dbReference>
<dbReference type="PANTHER" id="PTHR43818:SF5">
    <property type="entry name" value="OXIDOREDUCTASE FAMILY PROTEIN"/>
    <property type="match status" value="1"/>
</dbReference>
<dbReference type="Pfam" id="PF01408">
    <property type="entry name" value="GFO_IDH_MocA"/>
    <property type="match status" value="1"/>
</dbReference>
<dbReference type="InterPro" id="IPR019546">
    <property type="entry name" value="TAT_signal_bac_arc"/>
</dbReference>
<dbReference type="Proteomes" id="UP000003688">
    <property type="component" value="Unassembled WGS sequence"/>
</dbReference>
<dbReference type="InterPro" id="IPR036291">
    <property type="entry name" value="NAD(P)-bd_dom_sf"/>
</dbReference>
<dbReference type="GO" id="GO:0000166">
    <property type="term" value="F:nucleotide binding"/>
    <property type="evidence" value="ECO:0007669"/>
    <property type="project" value="InterPro"/>
</dbReference>
<proteinExistence type="predicted"/>
<accession>B9XNP7</accession>
<organism evidence="4 5">
    <name type="scientific">Pedosphaera parvula (strain Ellin514)</name>
    <dbReference type="NCBI Taxonomy" id="320771"/>
    <lineage>
        <taxon>Bacteria</taxon>
        <taxon>Pseudomonadati</taxon>
        <taxon>Verrucomicrobiota</taxon>
        <taxon>Pedosphaerae</taxon>
        <taxon>Pedosphaerales</taxon>
        <taxon>Pedosphaeraceae</taxon>
        <taxon>Pedosphaera</taxon>
    </lineage>
</organism>
<name>B9XNP7_PEDPL</name>
<evidence type="ECO:0000313" key="5">
    <source>
        <dbReference type="Proteomes" id="UP000003688"/>
    </source>
</evidence>
<dbReference type="NCBIfam" id="TIGR01409">
    <property type="entry name" value="TAT_signal_seq"/>
    <property type="match status" value="1"/>
</dbReference>
<feature type="domain" description="GFO/IDH/MocA-like oxidoreductase" evidence="3">
    <location>
        <begin position="177"/>
        <end position="328"/>
    </location>
</feature>
<sequence length="429" mass="48346" precursor="true">MKDSFTRRDFLKTTSVAGAGLLAMGTVRPTRAAESPNNRIRAAVMGVNGRGMNHVSSLLALPNCEIAYICDVDSRAIDKAINAVAKKQDRKPKGVTDFRQILDDKEIDVLTIATPNHWHAPASILACKAGKHVYVEKPCCHNPHEGELMVQAARKYNRKVQMGNQRRSWPWIIEAMQRLHSGEFGQVFFARAWYNNRRGPIGHGKPAPVPEWLDYSLWQGPAPERPFVDNLIHYNWHWRWHWGNGEIGNNGIHVLDLARWGLKVEYPKRVTCGGGRYHFQDDQETPDTYVTSFDFGDKGATFTGHSCDKHSPEGGMFGCTFYCEKGALVISDTTYRILDSNDKVVSEEKGQSGDHDHFGNFLDAIRDGKPLNSEIEEGYKSTLLCHLGNIAYRTGSTVDLDPASHKIAHNKDAMKLWSNEYRKGWEPKV</sequence>
<gene>
    <name evidence="4" type="ORF">Cflav_PD1777</name>
</gene>
<dbReference type="PANTHER" id="PTHR43818">
    <property type="entry name" value="BCDNA.GH03377"/>
    <property type="match status" value="1"/>
</dbReference>
<dbReference type="EMBL" id="ABOX02000041">
    <property type="protein sequence ID" value="EEF58587.1"/>
    <property type="molecule type" value="Genomic_DNA"/>
</dbReference>
<dbReference type="SUPFAM" id="SSF55347">
    <property type="entry name" value="Glyceraldehyde-3-phosphate dehydrogenase-like, C-terminal domain"/>
    <property type="match status" value="1"/>
</dbReference>
<evidence type="ECO:0000313" key="4">
    <source>
        <dbReference type="EMBL" id="EEF58587.1"/>
    </source>
</evidence>
<dbReference type="InterPro" id="IPR043906">
    <property type="entry name" value="Gfo/Idh/MocA_OxRdtase_bact_C"/>
</dbReference>
<comment type="caution">
    <text evidence="4">The sequence shown here is derived from an EMBL/GenBank/DDBJ whole genome shotgun (WGS) entry which is preliminary data.</text>
</comment>
<dbReference type="AlphaFoldDB" id="B9XNP7"/>
<feature type="domain" description="Gfo/Idh/MocA-like oxidoreductase N-terminal" evidence="1">
    <location>
        <begin position="40"/>
        <end position="163"/>
    </location>
</feature>
<dbReference type="STRING" id="320771.Cflav_PD1777"/>
<feature type="domain" description="Gfo/Idh/MocA-like oxidoreductase bacterial type C-terminal" evidence="2">
    <location>
        <begin position="356"/>
        <end position="426"/>
    </location>
</feature>
<dbReference type="InterPro" id="IPR006311">
    <property type="entry name" value="TAT_signal"/>
</dbReference>
<evidence type="ECO:0000259" key="1">
    <source>
        <dbReference type="Pfam" id="PF01408"/>
    </source>
</evidence>
<reference evidence="4 5" key="1">
    <citation type="journal article" date="2011" name="J. Bacteriol.">
        <title>Genome sequence of 'Pedosphaera parvula' Ellin514, an aerobic Verrucomicrobial isolate from pasture soil.</title>
        <authorList>
            <person name="Kant R."/>
            <person name="van Passel M.W."/>
            <person name="Sangwan P."/>
            <person name="Palva A."/>
            <person name="Lucas S."/>
            <person name="Copeland A."/>
            <person name="Lapidus A."/>
            <person name="Glavina Del Rio T."/>
            <person name="Dalin E."/>
            <person name="Tice H."/>
            <person name="Bruce D."/>
            <person name="Goodwin L."/>
            <person name="Pitluck S."/>
            <person name="Chertkov O."/>
            <person name="Larimer F.W."/>
            <person name="Land M.L."/>
            <person name="Hauser L."/>
            <person name="Brettin T.S."/>
            <person name="Detter J.C."/>
            <person name="Han S."/>
            <person name="de Vos W.M."/>
            <person name="Janssen P.H."/>
            <person name="Smidt H."/>
        </authorList>
    </citation>
    <scope>NUCLEOTIDE SEQUENCE [LARGE SCALE GENOMIC DNA]</scope>
    <source>
        <strain evidence="4 5">Ellin514</strain>
    </source>
</reference>
<protein>
    <submittedName>
        <fullName evidence="4">Oxidoreductase domain protein</fullName>
    </submittedName>
</protein>
<dbReference type="Pfam" id="PF19051">
    <property type="entry name" value="GFO_IDH_MocA_C2"/>
    <property type="match status" value="1"/>
</dbReference>
<dbReference type="InterPro" id="IPR000683">
    <property type="entry name" value="Gfo/Idh/MocA-like_OxRdtase_N"/>
</dbReference>
<keyword evidence="5" id="KW-1185">Reference proteome</keyword>